<gene>
    <name evidence="1" type="ORF">niasHS_009052</name>
</gene>
<sequence>MVSRFSTSTPQTEFAQSGAVASADISLPTGPIPAELHLHGPMEPQLPKNKKFSERWTPTQSLFGTLLHCRLNFLLSPESKPFVGRPVFYFPAVAYLFKAVDLATAIRQNVGNQVGHCALSDPSDWWWWRWHCRHKIAALFFRRRRCATLPPPAGAAVPAGGVQLCMRNQQLLWRPTKFGASEVSFFRPNRSHLSVVLSFTLRQWPICLKRASGAPPPSSPAPLADSGRACRFSRAQALHDLKQKGKRVREQLRHVAPNGGLSAQLPSIGRYSFAITGYDPNQPTKTAKSWQKSTHTQTNTLFSPFACS</sequence>
<organism evidence="1 2">
    <name type="scientific">Heterodera schachtii</name>
    <name type="common">Sugarbeet cyst nematode worm</name>
    <name type="synonym">Tylenchus schachtii</name>
    <dbReference type="NCBI Taxonomy" id="97005"/>
    <lineage>
        <taxon>Eukaryota</taxon>
        <taxon>Metazoa</taxon>
        <taxon>Ecdysozoa</taxon>
        <taxon>Nematoda</taxon>
        <taxon>Chromadorea</taxon>
        <taxon>Rhabditida</taxon>
        <taxon>Tylenchina</taxon>
        <taxon>Tylenchomorpha</taxon>
        <taxon>Tylenchoidea</taxon>
        <taxon>Heteroderidae</taxon>
        <taxon>Heteroderinae</taxon>
        <taxon>Heterodera</taxon>
    </lineage>
</organism>
<evidence type="ECO:0000313" key="1">
    <source>
        <dbReference type="EMBL" id="KAL3086715.1"/>
    </source>
</evidence>
<dbReference type="EMBL" id="JBICCN010000191">
    <property type="protein sequence ID" value="KAL3086715.1"/>
    <property type="molecule type" value="Genomic_DNA"/>
</dbReference>
<keyword evidence="2" id="KW-1185">Reference proteome</keyword>
<reference evidence="1 2" key="1">
    <citation type="submission" date="2024-10" db="EMBL/GenBank/DDBJ databases">
        <authorList>
            <person name="Kim D."/>
        </authorList>
    </citation>
    <scope>NUCLEOTIDE SEQUENCE [LARGE SCALE GENOMIC DNA]</scope>
    <source>
        <strain evidence="1">Taebaek</strain>
    </source>
</reference>
<dbReference type="AlphaFoldDB" id="A0ABD2J7Z5"/>
<dbReference type="Proteomes" id="UP001620645">
    <property type="component" value="Unassembled WGS sequence"/>
</dbReference>
<protein>
    <submittedName>
        <fullName evidence="1">Uncharacterized protein</fullName>
    </submittedName>
</protein>
<comment type="caution">
    <text evidence="1">The sequence shown here is derived from an EMBL/GenBank/DDBJ whole genome shotgun (WGS) entry which is preliminary data.</text>
</comment>
<name>A0ABD2J7Z5_HETSC</name>
<proteinExistence type="predicted"/>
<evidence type="ECO:0000313" key="2">
    <source>
        <dbReference type="Proteomes" id="UP001620645"/>
    </source>
</evidence>
<accession>A0ABD2J7Z5</accession>